<dbReference type="Proteomes" id="UP000011509">
    <property type="component" value="Unassembled WGS sequence"/>
</dbReference>
<dbReference type="PANTHER" id="PTHR11361">
    <property type="entry name" value="DNA MISMATCH REPAIR PROTEIN MUTS FAMILY MEMBER"/>
    <property type="match status" value="1"/>
</dbReference>
<feature type="domain" description="DNA mismatch repair proteins mutS family" evidence="5">
    <location>
        <begin position="412"/>
        <end position="596"/>
    </location>
</feature>
<dbReference type="OrthoDB" id="25832at2157"/>
<keyword evidence="1" id="KW-0547">Nucleotide-binding</keyword>
<evidence type="ECO:0000256" key="2">
    <source>
        <dbReference type="ARBA" id="ARBA00022840"/>
    </source>
</evidence>
<dbReference type="STRING" id="1227466.C464_12327"/>
<dbReference type="RefSeq" id="WP_006113986.1">
    <property type="nucleotide sequence ID" value="NZ_AOJL01000049.1"/>
</dbReference>
<dbReference type="InterPro" id="IPR000432">
    <property type="entry name" value="DNA_mismatch_repair_MutS_C"/>
</dbReference>
<dbReference type="GO" id="GO:0005524">
    <property type="term" value="F:ATP binding"/>
    <property type="evidence" value="ECO:0007669"/>
    <property type="project" value="UniProtKB-KW"/>
</dbReference>
<feature type="region of interest" description="Disordered" evidence="4">
    <location>
        <begin position="304"/>
        <end position="333"/>
    </location>
</feature>
<organism evidence="6 7">
    <name type="scientific">Halorubrum coriense DSM 10284</name>
    <dbReference type="NCBI Taxonomy" id="1227466"/>
    <lineage>
        <taxon>Archaea</taxon>
        <taxon>Methanobacteriati</taxon>
        <taxon>Methanobacteriota</taxon>
        <taxon>Stenosarchaea group</taxon>
        <taxon>Halobacteria</taxon>
        <taxon>Halobacteriales</taxon>
        <taxon>Haloferacaceae</taxon>
        <taxon>Halorubrum</taxon>
    </lineage>
</organism>
<name>M0ECP0_9EURY</name>
<dbReference type="Gene3D" id="3.40.50.300">
    <property type="entry name" value="P-loop containing nucleotide triphosphate hydrolases"/>
    <property type="match status" value="1"/>
</dbReference>
<dbReference type="GO" id="GO:0030983">
    <property type="term" value="F:mismatched DNA binding"/>
    <property type="evidence" value="ECO:0007669"/>
    <property type="project" value="InterPro"/>
</dbReference>
<dbReference type="InterPro" id="IPR027417">
    <property type="entry name" value="P-loop_NTPase"/>
</dbReference>
<evidence type="ECO:0000256" key="4">
    <source>
        <dbReference type="SAM" id="MobiDB-lite"/>
    </source>
</evidence>
<dbReference type="PANTHER" id="PTHR11361:SF125">
    <property type="entry name" value="DNA-BINDING PROTEIN MUTS2"/>
    <property type="match status" value="1"/>
</dbReference>
<dbReference type="AlphaFoldDB" id="M0ECP0"/>
<proteinExistence type="predicted"/>
<evidence type="ECO:0000256" key="3">
    <source>
        <dbReference type="ARBA" id="ARBA00023125"/>
    </source>
</evidence>
<dbReference type="GO" id="GO:0006298">
    <property type="term" value="P:mismatch repair"/>
    <property type="evidence" value="ECO:0007669"/>
    <property type="project" value="InterPro"/>
</dbReference>
<dbReference type="GO" id="GO:0140664">
    <property type="term" value="F:ATP-dependent DNA damage sensor activity"/>
    <property type="evidence" value="ECO:0007669"/>
    <property type="project" value="InterPro"/>
</dbReference>
<evidence type="ECO:0000256" key="1">
    <source>
        <dbReference type="ARBA" id="ARBA00022741"/>
    </source>
</evidence>
<keyword evidence="2" id="KW-0067">ATP-binding</keyword>
<dbReference type="Pfam" id="PF00488">
    <property type="entry name" value="MutS_V"/>
    <property type="match status" value="1"/>
</dbReference>
<evidence type="ECO:0000313" key="7">
    <source>
        <dbReference type="Proteomes" id="UP000011509"/>
    </source>
</evidence>
<evidence type="ECO:0000313" key="6">
    <source>
        <dbReference type="EMBL" id="ELZ45561.1"/>
    </source>
</evidence>
<keyword evidence="7" id="KW-1185">Reference proteome</keyword>
<comment type="caution">
    <text evidence="6">The sequence shown here is derived from an EMBL/GenBank/DDBJ whole genome shotgun (WGS) entry which is preliminary data.</text>
</comment>
<sequence length="618" mass="64153">MRLEDYWGIGPKTSERLTEALGTERAVEAIESADVRALVDAGLHRGRATRILRRASGEAGMDVLATSDARSVYDDLLALAAGEALTAHAADRIRVLTPLLDRDAVEARLDRVVAARDAWADLDESDREAVAEAFDAYDEADGSDLAAVETAVALREAGLTAGPFADVGALDGGRLRDAADALADVRGSIDPAGGLEGDDIEIAAGADADLDRLRGRLSAARDLADSAFDVLESVRDGSLRDFEALESATIDHVARETGVEPATVRSAAPDEALDAADFVSGTLRDLVVELESAVDEREAAVAADVRERLGDDPSGANGDDDGDEDGANGGGDTTVARAAAAVSDAAFLLSLGRFAAENGHVRPTLVDDGIAVRGARNPFLGGDVQPVSYGVGSHSLADASGVASADAPPTGDRVSVLTGANSGGKTTLLETLCAVALLASMGLPVPADAAEVGTFDRIVFHRRHASFNAGVLESTLKSVVPPLVADGRTLMLVDEFEAITEPGRAADLLNGLVTLTVDRGALGVYVTHLAEDLSPLPDAARIDGIFAEGLTNDLELRVDYQPRFETVGKSTPEFIVSRLVANAGDRGVRAGFEHLAGAVGEEAVQRTLSDAEWAANDD</sequence>
<dbReference type="EMBL" id="AOJL01000049">
    <property type="protein sequence ID" value="ELZ45561.1"/>
    <property type="molecule type" value="Genomic_DNA"/>
</dbReference>
<keyword evidence="3" id="KW-0238">DNA-binding</keyword>
<dbReference type="InterPro" id="IPR045076">
    <property type="entry name" value="MutS"/>
</dbReference>
<protein>
    <submittedName>
        <fullName evidence="6">DNA mismatch repair protein MutS</fullName>
    </submittedName>
</protein>
<dbReference type="SUPFAM" id="SSF52540">
    <property type="entry name" value="P-loop containing nucleoside triphosphate hydrolases"/>
    <property type="match status" value="1"/>
</dbReference>
<dbReference type="SMART" id="SM00534">
    <property type="entry name" value="MUTSac"/>
    <property type="match status" value="1"/>
</dbReference>
<accession>M0ECP0</accession>
<gene>
    <name evidence="6" type="ORF">C464_12327</name>
</gene>
<reference evidence="6 7" key="1">
    <citation type="journal article" date="2014" name="PLoS Genet.">
        <title>Phylogenetically driven sequencing of extremely halophilic archaea reveals strategies for static and dynamic osmo-response.</title>
        <authorList>
            <person name="Becker E.A."/>
            <person name="Seitzer P.M."/>
            <person name="Tritt A."/>
            <person name="Larsen D."/>
            <person name="Krusor M."/>
            <person name="Yao A.I."/>
            <person name="Wu D."/>
            <person name="Madern D."/>
            <person name="Eisen J.A."/>
            <person name="Darling A.E."/>
            <person name="Facciotti M.T."/>
        </authorList>
    </citation>
    <scope>NUCLEOTIDE SEQUENCE [LARGE SCALE GENOMIC DNA]</scope>
    <source>
        <strain evidence="6 7">DSM 10284</strain>
    </source>
</reference>
<evidence type="ECO:0000259" key="5">
    <source>
        <dbReference type="SMART" id="SM00534"/>
    </source>
</evidence>
<dbReference type="PATRIC" id="fig|1227466.3.peg.2469"/>